<dbReference type="Proteomes" id="UP000492821">
    <property type="component" value="Unassembled WGS sequence"/>
</dbReference>
<keyword evidence="2" id="KW-1185">Reference proteome</keyword>
<protein>
    <submittedName>
        <fullName evidence="3">Cyclic nucleotide-binding domain-containing protein</fullName>
    </submittedName>
</protein>
<organism evidence="2 3">
    <name type="scientific">Panagrellus redivivus</name>
    <name type="common">Microworm</name>
    <dbReference type="NCBI Taxonomy" id="6233"/>
    <lineage>
        <taxon>Eukaryota</taxon>
        <taxon>Metazoa</taxon>
        <taxon>Ecdysozoa</taxon>
        <taxon>Nematoda</taxon>
        <taxon>Chromadorea</taxon>
        <taxon>Rhabditida</taxon>
        <taxon>Tylenchina</taxon>
        <taxon>Panagrolaimomorpha</taxon>
        <taxon>Panagrolaimoidea</taxon>
        <taxon>Panagrolaimidae</taxon>
        <taxon>Panagrellus</taxon>
    </lineage>
</organism>
<dbReference type="InterPro" id="IPR018490">
    <property type="entry name" value="cNMP-bd_dom_sf"/>
</dbReference>
<reference evidence="3" key="2">
    <citation type="submission" date="2020-10" db="UniProtKB">
        <authorList>
            <consortium name="WormBaseParasite"/>
        </authorList>
    </citation>
    <scope>IDENTIFICATION</scope>
</reference>
<feature type="domain" description="Cyclic nucleotide-binding" evidence="1">
    <location>
        <begin position="79"/>
        <end position="196"/>
    </location>
</feature>
<dbReference type="PROSITE" id="PS50042">
    <property type="entry name" value="CNMP_BINDING_3"/>
    <property type="match status" value="1"/>
</dbReference>
<dbReference type="WBParaSite" id="Pan_g7393.t1">
    <property type="protein sequence ID" value="Pan_g7393.t1"/>
    <property type="gene ID" value="Pan_g7393"/>
</dbReference>
<proteinExistence type="predicted"/>
<evidence type="ECO:0000259" key="1">
    <source>
        <dbReference type="PROSITE" id="PS50042"/>
    </source>
</evidence>
<evidence type="ECO:0000313" key="2">
    <source>
        <dbReference type="Proteomes" id="UP000492821"/>
    </source>
</evidence>
<dbReference type="InterPro" id="IPR014710">
    <property type="entry name" value="RmlC-like_jellyroll"/>
</dbReference>
<accession>A0A7E4W7K4</accession>
<evidence type="ECO:0000313" key="3">
    <source>
        <dbReference type="WBParaSite" id="Pan_g7393.t1"/>
    </source>
</evidence>
<dbReference type="AlphaFoldDB" id="A0A7E4W7K4"/>
<dbReference type="Gene3D" id="2.60.120.10">
    <property type="entry name" value="Jelly Rolls"/>
    <property type="match status" value="1"/>
</dbReference>
<sequence>MDTNVDLSRLSREQLLEEIAKRDDTIITLKQEVQRFQQLFHARKIAVSAETDSKSSRLIIHKDQKTRDIIESAFLVNEFLCQLEESQMEDIIQSMYHLDAPAESMIIRQGEHGSQLFKAGYKLQRTINSSVSWKRLVSLENWPFFIIVSELLQSKVGTLSALTPCRVWAIERKIFHSINVSAAKSKHTSIHSALKRCRSFSNFPDNCLHLIADLATEEQWKHRTEVPANQLVGRIFLIAKGTIADQCDSHQKSHDFLDVLVLVHCDVNWERLTRAATFALINADHRCHCLRTT</sequence>
<reference evidence="2" key="1">
    <citation type="journal article" date="2013" name="Genetics">
        <title>The draft genome and transcriptome of Panagrellus redivivus are shaped by the harsh demands of a free-living lifestyle.</title>
        <authorList>
            <person name="Srinivasan J."/>
            <person name="Dillman A.R."/>
            <person name="Macchietto M.G."/>
            <person name="Heikkinen L."/>
            <person name="Lakso M."/>
            <person name="Fracchia K.M."/>
            <person name="Antoshechkin I."/>
            <person name="Mortazavi A."/>
            <person name="Wong G."/>
            <person name="Sternberg P.W."/>
        </authorList>
    </citation>
    <scope>NUCLEOTIDE SEQUENCE [LARGE SCALE GENOMIC DNA]</scope>
    <source>
        <strain evidence="2">MT8872</strain>
    </source>
</reference>
<name>A0A7E4W7K4_PANRE</name>
<dbReference type="SUPFAM" id="SSF51206">
    <property type="entry name" value="cAMP-binding domain-like"/>
    <property type="match status" value="1"/>
</dbReference>
<dbReference type="InterPro" id="IPR000595">
    <property type="entry name" value="cNMP-bd_dom"/>
</dbReference>